<dbReference type="RefSeq" id="WP_039338004.1">
    <property type="nucleotide sequence ID" value="NZ_JRVC01000032.1"/>
</dbReference>
<evidence type="ECO:0000313" key="2">
    <source>
        <dbReference type="EMBL" id="KHS42230.1"/>
    </source>
</evidence>
<dbReference type="AlphaFoldDB" id="A0A0B8Z7K4"/>
<organism evidence="2 3">
    <name type="scientific">Novosphingobium subterraneum</name>
    <dbReference type="NCBI Taxonomy" id="48936"/>
    <lineage>
        <taxon>Bacteria</taxon>
        <taxon>Pseudomonadati</taxon>
        <taxon>Pseudomonadota</taxon>
        <taxon>Alphaproteobacteria</taxon>
        <taxon>Sphingomonadales</taxon>
        <taxon>Sphingomonadaceae</taxon>
        <taxon>Novosphingobium</taxon>
    </lineage>
</organism>
<comment type="caution">
    <text evidence="2">The sequence shown here is derived from an EMBL/GenBank/DDBJ whole genome shotgun (WGS) entry which is preliminary data.</text>
</comment>
<feature type="compositionally biased region" description="Basic and acidic residues" evidence="1">
    <location>
        <begin position="65"/>
        <end position="76"/>
    </location>
</feature>
<dbReference type="EMBL" id="JRVC01000032">
    <property type="protein sequence ID" value="KHS42230.1"/>
    <property type="molecule type" value="Genomic_DNA"/>
</dbReference>
<sequence length="108" mass="12066">MTPTEVQARDQRRADATVEERMVLALEDIAHQLALIGASLCSKPDDQREADFAKSEIGAWENEGGELRPDSDPSEGIKRTFTETFTVGPYRYTALADAIAQRRRDVLE</sequence>
<name>A0A0B8Z7K4_9SPHN</name>
<accession>A0A0B8Z7K4</accession>
<dbReference type="PATRIC" id="fig|48936.3.peg.4391"/>
<feature type="region of interest" description="Disordered" evidence="1">
    <location>
        <begin position="57"/>
        <end position="76"/>
    </location>
</feature>
<dbReference type="STRING" id="48936.NJ75_04358"/>
<gene>
    <name evidence="2" type="ORF">NJ75_04358</name>
</gene>
<evidence type="ECO:0000313" key="3">
    <source>
        <dbReference type="Proteomes" id="UP000031338"/>
    </source>
</evidence>
<reference evidence="2 3" key="1">
    <citation type="submission" date="2014-10" db="EMBL/GenBank/DDBJ databases">
        <title>Draft genome sequence of Novosphingobium subterraneum DSM 12447.</title>
        <authorList>
            <person name="Gan H.M."/>
            <person name="Gan H.Y."/>
            <person name="Savka M.A."/>
        </authorList>
    </citation>
    <scope>NUCLEOTIDE SEQUENCE [LARGE SCALE GENOMIC DNA]</scope>
    <source>
        <strain evidence="2 3">DSM 12447</strain>
    </source>
</reference>
<proteinExistence type="predicted"/>
<dbReference type="Proteomes" id="UP000031338">
    <property type="component" value="Unassembled WGS sequence"/>
</dbReference>
<keyword evidence="3" id="KW-1185">Reference proteome</keyword>
<evidence type="ECO:0000256" key="1">
    <source>
        <dbReference type="SAM" id="MobiDB-lite"/>
    </source>
</evidence>
<protein>
    <submittedName>
        <fullName evidence="2">Uncharacterized protein</fullName>
    </submittedName>
</protein>